<dbReference type="AlphaFoldDB" id="A0A7S1X3D5"/>
<evidence type="ECO:0000256" key="2">
    <source>
        <dbReference type="ARBA" id="ARBA00022801"/>
    </source>
</evidence>
<dbReference type="GO" id="GO:0017110">
    <property type="term" value="F:nucleoside diphosphate phosphatase activity"/>
    <property type="evidence" value="ECO:0007669"/>
    <property type="project" value="TreeGrafter"/>
</dbReference>
<gene>
    <name evidence="6" type="ORF">TCHU04912_LOCUS8306</name>
</gene>
<keyword evidence="5" id="KW-0732">Signal</keyword>
<feature type="binding site" evidence="4">
    <location>
        <begin position="249"/>
        <end position="253"/>
    </location>
    <ligand>
        <name>ATP</name>
        <dbReference type="ChEBI" id="CHEBI:30616"/>
    </ligand>
</feature>
<feature type="signal peptide" evidence="5">
    <location>
        <begin position="1"/>
        <end position="24"/>
    </location>
</feature>
<dbReference type="EMBL" id="HBGG01016183">
    <property type="protein sequence ID" value="CAD9206070.1"/>
    <property type="molecule type" value="Transcribed_RNA"/>
</dbReference>
<feature type="chain" id="PRO_5031480883" description="Apyrase" evidence="5">
    <location>
        <begin position="25"/>
        <end position="529"/>
    </location>
</feature>
<name>A0A7S1X3D5_9CHLO</name>
<dbReference type="PANTHER" id="PTHR11782:SF83">
    <property type="entry name" value="GUANOSINE-DIPHOSPHATASE"/>
    <property type="match status" value="1"/>
</dbReference>
<evidence type="ECO:0000313" key="6">
    <source>
        <dbReference type="EMBL" id="CAD9206070.1"/>
    </source>
</evidence>
<keyword evidence="4" id="KW-0067">ATP-binding</keyword>
<comment type="similarity">
    <text evidence="1">Belongs to the GDA1/CD39 NTPase family.</text>
</comment>
<evidence type="ECO:0000256" key="3">
    <source>
        <dbReference type="PIRSR" id="PIRSR600407-1"/>
    </source>
</evidence>
<dbReference type="PANTHER" id="PTHR11782">
    <property type="entry name" value="ADENOSINE/GUANOSINE DIPHOSPHATASE"/>
    <property type="match status" value="1"/>
</dbReference>
<proteinExistence type="inferred from homology"/>
<keyword evidence="4" id="KW-0547">Nucleotide-binding</keyword>
<dbReference type="Gene3D" id="3.30.420.150">
    <property type="entry name" value="Exopolyphosphatase. Domain 2"/>
    <property type="match status" value="1"/>
</dbReference>
<dbReference type="InterPro" id="IPR000407">
    <property type="entry name" value="GDA1_CD39_NTPase"/>
</dbReference>
<dbReference type="Gene3D" id="3.30.420.40">
    <property type="match status" value="1"/>
</dbReference>
<accession>A0A7S1X3D5</accession>
<evidence type="ECO:0000256" key="5">
    <source>
        <dbReference type="SAM" id="SignalP"/>
    </source>
</evidence>
<sequence>MTRRLSVVALALLCAASLLHLSAGASRLLVDDDIEKKKKKHKKKHKKGGAGDLAYGIMLDAGSGSTKGAVWSWDPCYTTIPKLTLEAKLSRLPALSSFATVEGGDPHAAGQSLLPALDEAKSAIPEDKWGSAPVFLSSTAGMRLIPEKDRALILRVVNIWLADPDNHPFLYGTRPPFTNGEFWAQTISGDDEGAYGFLDLNYLMGRLVGQEDDEPEEINEDDPDNDHIERQVAKKRTALDAFGWVDTGGASLQVSFAPQESSILGNVYPVSPISFTHITNSTGSQYASAIVYSHSWNGLGQREARKRMQLGLSKSARVGLPSERFSGGHIFSDPCLLQGQVQVETYELSPGRFENYTYVGSGDFYMCQWFVDDFVLNLREECLLAPCAAAGVYVPACGSVVFLGFRKMLELARPLGLATKHGAWAPDSYDDIAALVHQVCTMPAEEAHAMGIEDDYRTESGPCFRGVLMLRFLQTMGSPKIIFSDRIDNDKFTYARGAMLWNIVTQDQSIKRVKGWPYCDQADARIAME</sequence>
<dbReference type="Pfam" id="PF01150">
    <property type="entry name" value="GDA1_CD39"/>
    <property type="match status" value="1"/>
</dbReference>
<keyword evidence="2" id="KW-0378">Hydrolase</keyword>
<evidence type="ECO:0000256" key="4">
    <source>
        <dbReference type="PIRSR" id="PIRSR600407-2"/>
    </source>
</evidence>
<evidence type="ECO:0000256" key="1">
    <source>
        <dbReference type="ARBA" id="ARBA00009283"/>
    </source>
</evidence>
<evidence type="ECO:0008006" key="7">
    <source>
        <dbReference type="Google" id="ProtNLM"/>
    </source>
</evidence>
<dbReference type="GO" id="GO:0005524">
    <property type="term" value="F:ATP binding"/>
    <property type="evidence" value="ECO:0007669"/>
    <property type="project" value="UniProtKB-KW"/>
</dbReference>
<dbReference type="GO" id="GO:0016020">
    <property type="term" value="C:membrane"/>
    <property type="evidence" value="ECO:0007669"/>
    <property type="project" value="TreeGrafter"/>
</dbReference>
<dbReference type="GO" id="GO:0009134">
    <property type="term" value="P:nucleoside diphosphate catabolic process"/>
    <property type="evidence" value="ECO:0007669"/>
    <property type="project" value="TreeGrafter"/>
</dbReference>
<organism evidence="6">
    <name type="scientific">Tetraselmis chuii</name>
    <dbReference type="NCBI Taxonomy" id="63592"/>
    <lineage>
        <taxon>Eukaryota</taxon>
        <taxon>Viridiplantae</taxon>
        <taxon>Chlorophyta</taxon>
        <taxon>core chlorophytes</taxon>
        <taxon>Chlorodendrophyceae</taxon>
        <taxon>Chlorodendrales</taxon>
        <taxon>Chlorodendraceae</taxon>
        <taxon>Tetraselmis</taxon>
    </lineage>
</organism>
<dbReference type="CDD" id="cd24003">
    <property type="entry name" value="ASKHA_NBD_GDA1_CD39_NTPase"/>
    <property type="match status" value="1"/>
</dbReference>
<reference evidence="6" key="1">
    <citation type="submission" date="2021-01" db="EMBL/GenBank/DDBJ databases">
        <authorList>
            <person name="Corre E."/>
            <person name="Pelletier E."/>
            <person name="Niang G."/>
            <person name="Scheremetjew M."/>
            <person name="Finn R."/>
            <person name="Kale V."/>
            <person name="Holt S."/>
            <person name="Cochrane G."/>
            <person name="Meng A."/>
            <person name="Brown T."/>
            <person name="Cohen L."/>
        </authorList>
    </citation>
    <scope>NUCLEOTIDE SEQUENCE</scope>
    <source>
        <strain evidence="6">PLY429</strain>
    </source>
</reference>
<feature type="active site" description="Proton acceptor" evidence="3">
    <location>
        <position position="192"/>
    </location>
</feature>
<protein>
    <recommendedName>
        <fullName evidence="7">Apyrase</fullName>
    </recommendedName>
</protein>